<feature type="domain" description="Peptidase M4" evidence="14">
    <location>
        <begin position="232"/>
        <end position="367"/>
    </location>
</feature>
<evidence type="ECO:0000256" key="9">
    <source>
        <dbReference type="ARBA" id="ARBA00022833"/>
    </source>
</evidence>
<dbReference type="Pfam" id="PF02868">
    <property type="entry name" value="Peptidase_M4_C"/>
    <property type="match status" value="1"/>
</dbReference>
<evidence type="ECO:0000259" key="17">
    <source>
        <dbReference type="Pfam" id="PF07504"/>
    </source>
</evidence>
<proteinExistence type="inferred from homology"/>
<evidence type="ECO:0000256" key="8">
    <source>
        <dbReference type="ARBA" id="ARBA00022801"/>
    </source>
</evidence>
<dbReference type="GO" id="GO:0005576">
    <property type="term" value="C:extracellular region"/>
    <property type="evidence" value="ECO:0007669"/>
    <property type="project" value="UniProtKB-SubCell"/>
</dbReference>
<evidence type="ECO:0000256" key="2">
    <source>
        <dbReference type="ARBA" id="ARBA00004613"/>
    </source>
</evidence>
<feature type="domain" description="PepSY" evidence="16">
    <location>
        <begin position="149"/>
        <end position="222"/>
    </location>
</feature>
<dbReference type="InterPro" id="IPR011096">
    <property type="entry name" value="FTP_domain"/>
</dbReference>
<comment type="function">
    <text evidence="13">Extracellular zinc metalloprotease.</text>
</comment>
<dbReference type="PRINTS" id="PR00730">
    <property type="entry name" value="THERMOLYSIN"/>
</dbReference>
<dbReference type="FunFam" id="1.10.390.10:FF:000012">
    <property type="entry name" value="Thermolysin"/>
    <property type="match status" value="1"/>
</dbReference>
<comment type="similarity">
    <text evidence="3 13">Belongs to the peptidase M4 family.</text>
</comment>
<evidence type="ECO:0000256" key="13">
    <source>
        <dbReference type="RuleBase" id="RU366073"/>
    </source>
</evidence>
<evidence type="ECO:0000256" key="12">
    <source>
        <dbReference type="PIRSR" id="PIRSR623612-1"/>
    </source>
</evidence>
<evidence type="ECO:0000256" key="1">
    <source>
        <dbReference type="ARBA" id="ARBA00001947"/>
    </source>
</evidence>
<dbReference type="Gene3D" id="3.10.450.490">
    <property type="match status" value="1"/>
</dbReference>
<evidence type="ECO:0000256" key="5">
    <source>
        <dbReference type="ARBA" id="ARBA00022670"/>
    </source>
</evidence>
<reference evidence="18" key="1">
    <citation type="submission" date="2023-05" db="EMBL/GenBank/DDBJ databases">
        <title>Comparative genomics of Bacillaceae isolates and their secondary metabolite potential.</title>
        <authorList>
            <person name="Song L."/>
            <person name="Nielsen L.J."/>
            <person name="Mohite O."/>
            <person name="Xu X."/>
            <person name="Weber T."/>
            <person name="Kovacs A.T."/>
        </authorList>
    </citation>
    <scope>NUCLEOTIDE SEQUENCE</scope>
    <source>
        <strain evidence="18">XLM17</strain>
    </source>
</reference>
<dbReference type="InterPro" id="IPR013856">
    <property type="entry name" value="Peptidase_M4_domain"/>
</dbReference>
<dbReference type="InterPro" id="IPR001570">
    <property type="entry name" value="Peptidase_M4_C_domain"/>
</dbReference>
<evidence type="ECO:0000259" key="14">
    <source>
        <dbReference type="Pfam" id="PF01447"/>
    </source>
</evidence>
<comment type="cofactor">
    <cofactor evidence="1 13">
        <name>Zn(2+)</name>
        <dbReference type="ChEBI" id="CHEBI:29105"/>
    </cofactor>
</comment>
<feature type="domain" description="Peptidase M4 C-terminal" evidence="15">
    <location>
        <begin position="370"/>
        <end position="535"/>
    </location>
</feature>
<name>A0AA95MS62_9BACI</name>
<dbReference type="GO" id="GO:0006508">
    <property type="term" value="P:proteolysis"/>
    <property type="evidence" value="ECO:0007669"/>
    <property type="project" value="UniProtKB-KW"/>
</dbReference>
<feature type="signal peptide" evidence="13">
    <location>
        <begin position="1"/>
        <end position="22"/>
    </location>
</feature>
<dbReference type="PANTHER" id="PTHR33794:SF3">
    <property type="entry name" value="NEUTRAL PROTEASE B"/>
    <property type="match status" value="1"/>
</dbReference>
<dbReference type="RefSeq" id="WP_066083763.1">
    <property type="nucleotide sequence ID" value="NZ_CP126114.1"/>
</dbReference>
<evidence type="ECO:0000313" key="19">
    <source>
        <dbReference type="Proteomes" id="UP001178288"/>
    </source>
</evidence>
<keyword evidence="6" id="KW-0479">Metal-binding</keyword>
<keyword evidence="7 13" id="KW-0732">Signal</keyword>
<accession>A0AA95MS62</accession>
<evidence type="ECO:0000256" key="7">
    <source>
        <dbReference type="ARBA" id="ARBA00022729"/>
    </source>
</evidence>
<dbReference type="SUPFAM" id="SSF55486">
    <property type="entry name" value="Metalloproteases ('zincins'), catalytic domain"/>
    <property type="match status" value="1"/>
</dbReference>
<keyword evidence="19" id="KW-1185">Reference proteome</keyword>
<feature type="active site" evidence="12">
    <location>
        <position position="360"/>
    </location>
</feature>
<dbReference type="Pfam" id="PF03413">
    <property type="entry name" value="PepSY"/>
    <property type="match status" value="1"/>
</dbReference>
<dbReference type="Gene3D" id="3.10.170.10">
    <property type="match status" value="1"/>
</dbReference>
<feature type="active site" description="Proton donor" evidence="12">
    <location>
        <position position="451"/>
    </location>
</feature>
<feature type="domain" description="FTP" evidence="17">
    <location>
        <begin position="85"/>
        <end position="135"/>
    </location>
</feature>
<evidence type="ECO:0000313" key="18">
    <source>
        <dbReference type="EMBL" id="WHY87519.1"/>
    </source>
</evidence>
<dbReference type="CDD" id="cd09597">
    <property type="entry name" value="M4_TLP"/>
    <property type="match status" value="1"/>
</dbReference>
<evidence type="ECO:0000259" key="16">
    <source>
        <dbReference type="Pfam" id="PF03413"/>
    </source>
</evidence>
<evidence type="ECO:0000256" key="6">
    <source>
        <dbReference type="ARBA" id="ARBA00022723"/>
    </source>
</evidence>
<gene>
    <name evidence="18" type="ORF">QNH39_06630</name>
</gene>
<dbReference type="Pfam" id="PF01447">
    <property type="entry name" value="Peptidase_M4"/>
    <property type="match status" value="1"/>
</dbReference>
<dbReference type="KEGG" id="nnv:QNH39_06630"/>
<keyword evidence="10" id="KW-0106">Calcium</keyword>
<dbReference type="EC" id="3.4.24.-" evidence="13"/>
<dbReference type="InterPro" id="IPR027268">
    <property type="entry name" value="Peptidase_M4/M1_CTD_sf"/>
</dbReference>
<dbReference type="Proteomes" id="UP001178288">
    <property type="component" value="Chromosome"/>
</dbReference>
<dbReference type="Pfam" id="PF07504">
    <property type="entry name" value="FTP"/>
    <property type="match status" value="1"/>
</dbReference>
<evidence type="ECO:0000256" key="11">
    <source>
        <dbReference type="ARBA" id="ARBA00023049"/>
    </source>
</evidence>
<dbReference type="GO" id="GO:0046872">
    <property type="term" value="F:metal ion binding"/>
    <property type="evidence" value="ECO:0007669"/>
    <property type="project" value="UniProtKB-UniRule"/>
</dbReference>
<keyword evidence="9 13" id="KW-0862">Zinc</keyword>
<dbReference type="InterPro" id="IPR023612">
    <property type="entry name" value="Peptidase_M4"/>
</dbReference>
<sequence>MKYNKKVISSAFALSIALGTFATSGLAASPQEPHVKYNAEYGTPSFMGETWAPKTKKGLSKRDIAFSYLEENGKKFKLKGDMNKNFKVIQEQADNKLGTHHFRFVEQYKGIPIFGSDSTLALDKDNNVTSFFGEVVPNLDDKNINTETAISESEAIKIANAGIEKKIGKVDQYDGDFDVEQFIYEHDGAFYNTYLVKVSTVEPKVGYWHYFIDATNGNIVDRYNASDEVIAFGNGVFNDKQMFEAQFIDGVYGLNDTTRGKGIVTNDAKNANKMVTSISKMFTDGAAVNAHTFAQKTYDYYLKTFDRNSVDDKGFKLVSAVHVNNNWNNASWNGRQMSYGDGDGVNYYNFASGLDVAAHELTHGVTEHSANLIYSYESGALNESMSDIFAKMVDRDPEWLIGEKLIKSGPNRALRSMSNPAEIIDTRTESGYSPDHWSKRYIGTLDSGGVHINSSINNKAAYLISDGGTHYGVTVTGVGRDATEQIYYRALTKYLTKSSNFSMMRSAAIQAATDLYGASSKEVKAVQQAYTAVGVL</sequence>
<feature type="chain" id="PRO_5041515582" description="Neutral metalloproteinase" evidence="13">
    <location>
        <begin position="23"/>
        <end position="536"/>
    </location>
</feature>
<organism evidence="18 19">
    <name type="scientific">Neobacillus novalis</name>
    <dbReference type="NCBI Taxonomy" id="220687"/>
    <lineage>
        <taxon>Bacteria</taxon>
        <taxon>Bacillati</taxon>
        <taxon>Bacillota</taxon>
        <taxon>Bacilli</taxon>
        <taxon>Bacillales</taxon>
        <taxon>Bacillaceae</taxon>
        <taxon>Neobacillus</taxon>
    </lineage>
</organism>
<evidence type="ECO:0000256" key="3">
    <source>
        <dbReference type="ARBA" id="ARBA00009388"/>
    </source>
</evidence>
<keyword evidence="5 13" id="KW-0645">Protease</keyword>
<dbReference type="PANTHER" id="PTHR33794">
    <property type="entry name" value="BACILLOLYSIN"/>
    <property type="match status" value="1"/>
</dbReference>
<dbReference type="EMBL" id="CP126114">
    <property type="protein sequence ID" value="WHY87519.1"/>
    <property type="molecule type" value="Genomic_DNA"/>
</dbReference>
<dbReference type="AlphaFoldDB" id="A0AA95MS62"/>
<dbReference type="Gene3D" id="1.10.390.10">
    <property type="entry name" value="Neutral Protease Domain 2"/>
    <property type="match status" value="1"/>
</dbReference>
<dbReference type="InterPro" id="IPR025711">
    <property type="entry name" value="PepSY"/>
</dbReference>
<dbReference type="GO" id="GO:0004222">
    <property type="term" value="F:metalloendopeptidase activity"/>
    <property type="evidence" value="ECO:0007669"/>
    <property type="project" value="UniProtKB-UniRule"/>
</dbReference>
<evidence type="ECO:0000256" key="10">
    <source>
        <dbReference type="ARBA" id="ARBA00022837"/>
    </source>
</evidence>
<evidence type="ECO:0000256" key="4">
    <source>
        <dbReference type="ARBA" id="ARBA00022525"/>
    </source>
</evidence>
<keyword evidence="8 13" id="KW-0378">Hydrolase</keyword>
<dbReference type="InterPro" id="IPR050728">
    <property type="entry name" value="Zinc_Metalloprotease_M4"/>
</dbReference>
<keyword evidence="11 13" id="KW-0482">Metalloprotease</keyword>
<keyword evidence="4 13" id="KW-0964">Secreted</keyword>
<comment type="subcellular location">
    <subcellularLocation>
        <location evidence="2 13">Secreted</location>
    </subcellularLocation>
</comment>
<protein>
    <recommendedName>
        <fullName evidence="13">Neutral metalloproteinase</fullName>
        <ecNumber evidence="13">3.4.24.-</ecNumber>
    </recommendedName>
</protein>
<evidence type="ECO:0000259" key="15">
    <source>
        <dbReference type="Pfam" id="PF02868"/>
    </source>
</evidence>